<proteinExistence type="predicted"/>
<comment type="caution">
    <text evidence="1">The sequence shown here is derived from an EMBL/GenBank/DDBJ whole genome shotgun (WGS) entry which is preliminary data.</text>
</comment>
<dbReference type="AlphaFoldDB" id="A0AAV8VFM2"/>
<protein>
    <submittedName>
        <fullName evidence="1">Uncharacterized protein</fullName>
    </submittedName>
</protein>
<accession>A0AAV8VFM2</accession>
<evidence type="ECO:0000313" key="2">
    <source>
        <dbReference type="Proteomes" id="UP001159042"/>
    </source>
</evidence>
<name>A0AAV8VFM2_9CUCU</name>
<organism evidence="1 2">
    <name type="scientific">Exocentrus adspersus</name>
    <dbReference type="NCBI Taxonomy" id="1586481"/>
    <lineage>
        <taxon>Eukaryota</taxon>
        <taxon>Metazoa</taxon>
        <taxon>Ecdysozoa</taxon>
        <taxon>Arthropoda</taxon>
        <taxon>Hexapoda</taxon>
        <taxon>Insecta</taxon>
        <taxon>Pterygota</taxon>
        <taxon>Neoptera</taxon>
        <taxon>Endopterygota</taxon>
        <taxon>Coleoptera</taxon>
        <taxon>Polyphaga</taxon>
        <taxon>Cucujiformia</taxon>
        <taxon>Chrysomeloidea</taxon>
        <taxon>Cerambycidae</taxon>
        <taxon>Lamiinae</taxon>
        <taxon>Acanthocinini</taxon>
        <taxon>Exocentrus</taxon>
    </lineage>
</organism>
<dbReference type="Proteomes" id="UP001159042">
    <property type="component" value="Unassembled WGS sequence"/>
</dbReference>
<evidence type="ECO:0000313" key="1">
    <source>
        <dbReference type="EMBL" id="KAJ8912785.1"/>
    </source>
</evidence>
<sequence>MARKIPKWRVKTFTPYKSADVDWMGYFRLFFNINRVSSIICTIHYLHHIADTVRMTGKVMTDVRGGGLRRKPPHPALPITRTPLVLILETPNQPFHVTMYRVVQIVAKAVRYFFAILIVAQRENVKNCREEKTFIMLLWSRSSQAISSPRTRSMLVQEFGDALKSLVRQEEVCWSPKTYGSSREQEG</sequence>
<gene>
    <name evidence="1" type="ORF">NQ315_002542</name>
</gene>
<dbReference type="EMBL" id="JANEYG010000112">
    <property type="protein sequence ID" value="KAJ8912785.1"/>
    <property type="molecule type" value="Genomic_DNA"/>
</dbReference>
<reference evidence="1 2" key="1">
    <citation type="journal article" date="2023" name="Insect Mol. Biol.">
        <title>Genome sequencing provides insights into the evolution of gene families encoding plant cell wall-degrading enzymes in longhorned beetles.</title>
        <authorList>
            <person name="Shin N.R."/>
            <person name="Okamura Y."/>
            <person name="Kirsch R."/>
            <person name="Pauchet Y."/>
        </authorList>
    </citation>
    <scope>NUCLEOTIDE SEQUENCE [LARGE SCALE GENOMIC DNA]</scope>
    <source>
        <strain evidence="1">EAD_L_NR</strain>
    </source>
</reference>
<keyword evidence="2" id="KW-1185">Reference proteome</keyword>